<feature type="region of interest" description="Disordered" evidence="1">
    <location>
        <begin position="1"/>
        <end position="36"/>
    </location>
</feature>
<reference evidence="2 3" key="1">
    <citation type="submission" date="2020-02" db="EMBL/GenBank/DDBJ databases">
        <authorList>
            <person name="Ferguson B K."/>
        </authorList>
    </citation>
    <scope>NUCLEOTIDE SEQUENCE [LARGE SCALE GENOMIC DNA]</scope>
</reference>
<evidence type="ECO:0008006" key="4">
    <source>
        <dbReference type="Google" id="ProtNLM"/>
    </source>
</evidence>
<name>A0A6H5ITD0_9HYME</name>
<dbReference type="Proteomes" id="UP000479190">
    <property type="component" value="Unassembled WGS sequence"/>
</dbReference>
<feature type="region of interest" description="Disordered" evidence="1">
    <location>
        <begin position="94"/>
        <end position="126"/>
    </location>
</feature>
<sequence length="254" mass="28457">MPAGTETRSASARSCQRGRPTRGLYRGTQESARGHKRKIIKPLRTLRNYKNIKDYDRQKHDLASEKGGTAEMYTMLREAVNYCIRDRQSELLYMRSSARHPPTPARRPRPSDRQHSSSISTSSSAAAAQQQLSSISTISATTSQSLASIEISSAEVAFKQVTARGDIQIVGLPFVYALLQNKEESSYRKVFEVVTQLARENGIRARRPATVMSDVELAMRRMKTTELQERYVSKEDSSIRAAAHHLMALAFVPP</sequence>
<keyword evidence="3" id="KW-1185">Reference proteome</keyword>
<feature type="compositionally biased region" description="Polar residues" evidence="1">
    <location>
        <begin position="1"/>
        <end position="14"/>
    </location>
</feature>
<organism evidence="2 3">
    <name type="scientific">Trichogramma brassicae</name>
    <dbReference type="NCBI Taxonomy" id="86971"/>
    <lineage>
        <taxon>Eukaryota</taxon>
        <taxon>Metazoa</taxon>
        <taxon>Ecdysozoa</taxon>
        <taxon>Arthropoda</taxon>
        <taxon>Hexapoda</taxon>
        <taxon>Insecta</taxon>
        <taxon>Pterygota</taxon>
        <taxon>Neoptera</taxon>
        <taxon>Endopterygota</taxon>
        <taxon>Hymenoptera</taxon>
        <taxon>Apocrita</taxon>
        <taxon>Proctotrupomorpha</taxon>
        <taxon>Chalcidoidea</taxon>
        <taxon>Trichogrammatidae</taxon>
        <taxon>Trichogramma</taxon>
    </lineage>
</organism>
<feature type="compositionally biased region" description="Low complexity" evidence="1">
    <location>
        <begin position="116"/>
        <end position="126"/>
    </location>
</feature>
<gene>
    <name evidence="2" type="ORF">TBRA_LOCUS10867</name>
</gene>
<proteinExistence type="predicted"/>
<evidence type="ECO:0000313" key="2">
    <source>
        <dbReference type="EMBL" id="CAB0039108.1"/>
    </source>
</evidence>
<evidence type="ECO:0000256" key="1">
    <source>
        <dbReference type="SAM" id="MobiDB-lite"/>
    </source>
</evidence>
<dbReference type="EMBL" id="CADCXV010000939">
    <property type="protein sequence ID" value="CAB0039108.1"/>
    <property type="molecule type" value="Genomic_DNA"/>
</dbReference>
<protein>
    <recommendedName>
        <fullName evidence="4">MULE transposase domain-containing protein</fullName>
    </recommendedName>
</protein>
<dbReference type="AlphaFoldDB" id="A0A6H5ITD0"/>
<accession>A0A6H5ITD0</accession>
<evidence type="ECO:0000313" key="3">
    <source>
        <dbReference type="Proteomes" id="UP000479190"/>
    </source>
</evidence>